<evidence type="ECO:0000313" key="4">
    <source>
        <dbReference type="Proteomes" id="UP000626210"/>
    </source>
</evidence>
<dbReference type="InterPro" id="IPR043129">
    <property type="entry name" value="ATPase_NBD"/>
</dbReference>
<dbReference type="CDD" id="cd24032">
    <property type="entry name" value="ASKHA_NBD_TsaB"/>
    <property type="match status" value="1"/>
</dbReference>
<dbReference type="Gene3D" id="3.30.420.40">
    <property type="match status" value="2"/>
</dbReference>
<reference evidence="4" key="1">
    <citation type="journal article" date="2019" name="Int. J. Syst. Evol. Microbiol.">
        <title>The Global Catalogue of Microorganisms (GCM) 10K type strain sequencing project: providing services to taxonomists for standard genome sequencing and annotation.</title>
        <authorList>
            <consortium name="The Broad Institute Genomics Platform"/>
            <consortium name="The Broad Institute Genome Sequencing Center for Infectious Disease"/>
            <person name="Wu L."/>
            <person name="Ma J."/>
        </authorList>
    </citation>
    <scope>NUCLEOTIDE SEQUENCE [LARGE SCALE GENOMIC DNA]</scope>
    <source>
        <strain evidence="4">KCTC 23314</strain>
    </source>
</reference>
<organism evidence="3 4">
    <name type="scientific">Pseudorhodoferax aquiterrae</name>
    <dbReference type="NCBI Taxonomy" id="747304"/>
    <lineage>
        <taxon>Bacteria</taxon>
        <taxon>Pseudomonadati</taxon>
        <taxon>Pseudomonadota</taxon>
        <taxon>Betaproteobacteria</taxon>
        <taxon>Burkholderiales</taxon>
        <taxon>Comamonadaceae</taxon>
    </lineage>
</organism>
<evidence type="ECO:0000259" key="2">
    <source>
        <dbReference type="Pfam" id="PF00814"/>
    </source>
</evidence>
<dbReference type="NCBIfam" id="TIGR03725">
    <property type="entry name" value="T6A_YeaZ"/>
    <property type="match status" value="1"/>
</dbReference>
<keyword evidence="4" id="KW-1185">Reference proteome</keyword>
<proteinExistence type="predicted"/>
<dbReference type="Proteomes" id="UP000626210">
    <property type="component" value="Unassembled WGS sequence"/>
</dbReference>
<comment type="caution">
    <text evidence="3">The sequence shown here is derived from an EMBL/GenBank/DDBJ whole genome shotgun (WGS) entry which is preliminary data.</text>
</comment>
<name>A0ABQ3FZS2_9BURK</name>
<dbReference type="EMBL" id="BMYK01000004">
    <property type="protein sequence ID" value="GHC78009.1"/>
    <property type="molecule type" value="Genomic_DNA"/>
</dbReference>
<sequence length="290" mass="29663">MATAGGSGRSAPGGAAPLDRLNIQPASSGTSREKGDHMARESTGGPSIIPAMHPDSSRARLLAFDTSTEHLSVAVCDGARVLECSGPGGAQASTTLLPMVLDLLRQAGLALAQLDAIAFGCGPGSFTGLRTACSVAQGLAFGTRAQHAEGVPLLPVDTLLAVAEEARQLAGATNIVAALDARMDEVYAGRYRFEHGRWLQHGDFELLAPQALTVPDGWTLAGNAGAVYGDRLAGAPGVAALPLATAMLRVAPQLLAEGAAVRAEAALPRYVRNKVAKTTAERMAEKAAAP</sequence>
<dbReference type="Pfam" id="PF00814">
    <property type="entry name" value="TsaD"/>
    <property type="match status" value="1"/>
</dbReference>
<dbReference type="PANTHER" id="PTHR11735">
    <property type="entry name" value="TRNA N6-ADENOSINE THREONYLCARBAMOYLTRANSFERASE"/>
    <property type="match status" value="1"/>
</dbReference>
<feature type="compositionally biased region" description="Basic and acidic residues" evidence="1">
    <location>
        <begin position="31"/>
        <end position="40"/>
    </location>
</feature>
<dbReference type="InterPro" id="IPR022496">
    <property type="entry name" value="T6A_TsaB"/>
</dbReference>
<evidence type="ECO:0000313" key="3">
    <source>
        <dbReference type="EMBL" id="GHC78009.1"/>
    </source>
</evidence>
<feature type="domain" description="Gcp-like" evidence="2">
    <location>
        <begin position="93"/>
        <end position="194"/>
    </location>
</feature>
<protein>
    <submittedName>
        <fullName evidence="3">tRNA (Adenosine(37)-N6)-threonylcarbamoyltransferase complex dimerization subunit type 1 TsaB</fullName>
    </submittedName>
</protein>
<dbReference type="InterPro" id="IPR000905">
    <property type="entry name" value="Gcp-like_dom"/>
</dbReference>
<dbReference type="SUPFAM" id="SSF53067">
    <property type="entry name" value="Actin-like ATPase domain"/>
    <property type="match status" value="2"/>
</dbReference>
<evidence type="ECO:0000256" key="1">
    <source>
        <dbReference type="SAM" id="MobiDB-lite"/>
    </source>
</evidence>
<dbReference type="PANTHER" id="PTHR11735:SF11">
    <property type="entry name" value="TRNA THREONYLCARBAMOYLADENOSINE BIOSYNTHESIS PROTEIN TSAB"/>
    <property type="match status" value="1"/>
</dbReference>
<feature type="region of interest" description="Disordered" evidence="1">
    <location>
        <begin position="1"/>
        <end position="50"/>
    </location>
</feature>
<gene>
    <name evidence="3" type="ORF">GCM10007320_17960</name>
</gene>
<accession>A0ABQ3FZS2</accession>